<organism evidence="2 3">
    <name type="scientific">Bremerella cremea</name>
    <dbReference type="NCBI Taxonomy" id="1031537"/>
    <lineage>
        <taxon>Bacteria</taxon>
        <taxon>Pseudomonadati</taxon>
        <taxon>Planctomycetota</taxon>
        <taxon>Planctomycetia</taxon>
        <taxon>Pirellulales</taxon>
        <taxon>Pirellulaceae</taxon>
        <taxon>Bremerella</taxon>
    </lineage>
</organism>
<accession>A0A368KR46</accession>
<feature type="transmembrane region" description="Helical" evidence="1">
    <location>
        <begin position="82"/>
        <end position="106"/>
    </location>
</feature>
<evidence type="ECO:0000313" key="2">
    <source>
        <dbReference type="EMBL" id="RCS49358.1"/>
    </source>
</evidence>
<dbReference type="EMBL" id="QPEX01000024">
    <property type="protein sequence ID" value="RCS49358.1"/>
    <property type="molecule type" value="Genomic_DNA"/>
</dbReference>
<proteinExistence type="predicted"/>
<protein>
    <submittedName>
        <fullName evidence="2">Uncharacterized protein</fullName>
    </submittedName>
</protein>
<dbReference type="AlphaFoldDB" id="A0A368KR46"/>
<name>A0A368KR46_9BACT</name>
<feature type="transmembrane region" description="Helical" evidence="1">
    <location>
        <begin position="7"/>
        <end position="31"/>
    </location>
</feature>
<feature type="transmembrane region" description="Helical" evidence="1">
    <location>
        <begin position="151"/>
        <end position="170"/>
    </location>
</feature>
<keyword evidence="1" id="KW-0812">Transmembrane</keyword>
<evidence type="ECO:0000256" key="1">
    <source>
        <dbReference type="SAM" id="Phobius"/>
    </source>
</evidence>
<keyword evidence="1" id="KW-0472">Membrane</keyword>
<comment type="caution">
    <text evidence="2">The sequence shown here is derived from an EMBL/GenBank/DDBJ whole genome shotgun (WGS) entry which is preliminary data.</text>
</comment>
<reference evidence="2 3" key="1">
    <citation type="submission" date="2018-07" db="EMBL/GenBank/DDBJ databases">
        <title>Comparative genomes isolates from brazilian mangrove.</title>
        <authorList>
            <person name="De Araujo J.E."/>
            <person name="Taketani R.G."/>
            <person name="Silva M.C.P."/>
            <person name="Lourenco M.V."/>
            <person name="Oliveira V.M."/>
            <person name="Andreote F.D."/>
        </authorList>
    </citation>
    <scope>NUCLEOTIDE SEQUENCE [LARGE SCALE GENOMIC DNA]</scope>
    <source>
        <strain evidence="2 3">HEX PRIS-MGV</strain>
    </source>
</reference>
<feature type="transmembrane region" description="Helical" evidence="1">
    <location>
        <begin position="51"/>
        <end position="70"/>
    </location>
</feature>
<evidence type="ECO:0000313" key="3">
    <source>
        <dbReference type="Proteomes" id="UP000253562"/>
    </source>
</evidence>
<keyword evidence="1" id="KW-1133">Transmembrane helix</keyword>
<feature type="transmembrane region" description="Helical" evidence="1">
    <location>
        <begin position="112"/>
        <end position="131"/>
    </location>
</feature>
<dbReference type="Proteomes" id="UP000253562">
    <property type="component" value="Unassembled WGS sequence"/>
</dbReference>
<gene>
    <name evidence="2" type="ORF">DTL42_12570</name>
</gene>
<sequence>MNRPIGISILAVPSLLGGLFYLAEAGFMFFMGPIPFISTNGALVISPTLPWGILLLGTLGTGAAIGMWQGKRWGWWLGAIQYVYGVANHMTLLAWVFMTTFALGSVSHNPDYYLVHSGLGLIFSVVCLLYLFREHVLAYLGFNQASHVTRLTGVLVLGAFLFAAFAMFRLR</sequence>